<keyword evidence="10 12" id="KW-0472">Membrane</keyword>
<dbReference type="GO" id="GO:0008417">
    <property type="term" value="F:fucosyltransferase activity"/>
    <property type="evidence" value="ECO:0007669"/>
    <property type="project" value="InterPro"/>
</dbReference>
<keyword evidence="7" id="KW-0735">Signal-anchor</keyword>
<keyword evidence="8 12" id="KW-1133">Transmembrane helix</keyword>
<dbReference type="OrthoDB" id="6140949at2759"/>
<dbReference type="Pfam" id="PF00852">
    <property type="entry name" value="Glyco_transf_10"/>
    <property type="match status" value="2"/>
</dbReference>
<keyword evidence="11" id="KW-0325">Glycoprotein</keyword>
<feature type="domain" description="Fucosyltransferase N-terminal" evidence="15">
    <location>
        <begin position="341"/>
        <end position="447"/>
    </location>
</feature>
<evidence type="ECO:0000256" key="5">
    <source>
        <dbReference type="ARBA" id="ARBA00022679"/>
    </source>
</evidence>
<gene>
    <name evidence="16" type="ORF">C0Q70_21303</name>
</gene>
<dbReference type="GO" id="GO:0032580">
    <property type="term" value="C:Golgi cisterna membrane"/>
    <property type="evidence" value="ECO:0007669"/>
    <property type="project" value="UniProtKB-SubCell"/>
</dbReference>
<evidence type="ECO:0000256" key="9">
    <source>
        <dbReference type="ARBA" id="ARBA00023034"/>
    </source>
</evidence>
<comment type="pathway">
    <text evidence="2">Protein modification; protein glycosylation.</text>
</comment>
<keyword evidence="5 12" id="KW-0808">Transferase</keyword>
<sequence>MTTDGYKSGQRKQKVLERSVDVQQEREKEGEICASNLSVRKKEKAAAWFVSNCHDQAQRLRYVERLKEVLPVDNSFCQDYVTEKFSRAFLKDVYVVPVVRGDLNYSHHFPQGIFINADDFSSPEELGMYLKKLMNDEDAYIDMLWRIAHFVDLDSYKNPYYYSWCQLCDKLHRLQDNAKTRLLRINRQLEHSTFSLSSDVPITVNRWIQKRTKETESSRKIGGRAAREGERGRDLRQQLVRVNLRKFTRTRRIKMCLVLLVLLIVLYMVTLSILTFGPMPMIIAPQQSQISSTTHYLRHFRSIFILDVANHDLALNRQGNPLSIFSSDVRTDSRASAVNNKLIVWYNMPYWIRNRSDAELFGHCPVSACNLSTNYGADRAAGDAVVFHGAPLEIPVPPRAFPDQVYVFFMLEPPPKLWFGEQKNFSWNSAFNWTWGYRHDADIITTYFYLEHSKQLPNISFLKDLVRKKEKAAAWFVSNCDEQAQRLRYVERLKEVLPVDVYGACGTLHCTTWATECDTMLTEYFFYLSFENSFCQDYVTEKFSRAFLKDVYVVPVVRGGLN</sequence>
<dbReference type="STRING" id="400727.A0A2T7NC57"/>
<protein>
    <recommendedName>
        <fullName evidence="12">Fucosyltransferase</fullName>
        <ecNumber evidence="12">2.4.1.-</ecNumber>
    </recommendedName>
</protein>
<dbReference type="AlphaFoldDB" id="A0A2T7NC57"/>
<evidence type="ECO:0000256" key="10">
    <source>
        <dbReference type="ARBA" id="ARBA00023136"/>
    </source>
</evidence>
<evidence type="ECO:0000259" key="14">
    <source>
        <dbReference type="Pfam" id="PF00852"/>
    </source>
</evidence>
<reference evidence="16 17" key="1">
    <citation type="submission" date="2018-04" db="EMBL/GenBank/DDBJ databases">
        <title>The genome of golden apple snail Pomacea canaliculata provides insight into stress tolerance and invasive adaptation.</title>
        <authorList>
            <person name="Liu C."/>
            <person name="Liu B."/>
            <person name="Ren Y."/>
            <person name="Zhang Y."/>
            <person name="Wang H."/>
            <person name="Li S."/>
            <person name="Jiang F."/>
            <person name="Yin L."/>
            <person name="Zhang G."/>
            <person name="Qian W."/>
            <person name="Fan W."/>
        </authorList>
    </citation>
    <scope>NUCLEOTIDE SEQUENCE [LARGE SCALE GENOMIC DNA]</scope>
    <source>
        <strain evidence="16">SZHN2017</strain>
        <tissue evidence="16">Muscle</tissue>
    </source>
</reference>
<dbReference type="EMBL" id="PZQS01000014">
    <property type="protein sequence ID" value="PVD18751.1"/>
    <property type="molecule type" value="Genomic_DNA"/>
</dbReference>
<dbReference type="Pfam" id="PF17039">
    <property type="entry name" value="Glyco_tran_10_N"/>
    <property type="match status" value="1"/>
</dbReference>
<name>A0A2T7NC57_POMCA</name>
<dbReference type="UniPathway" id="UPA00378"/>
<evidence type="ECO:0000256" key="3">
    <source>
        <dbReference type="ARBA" id="ARBA00008919"/>
    </source>
</evidence>
<dbReference type="GO" id="GO:0000139">
    <property type="term" value="C:Golgi membrane"/>
    <property type="evidence" value="ECO:0007669"/>
    <property type="project" value="UniProtKB-SubCell"/>
</dbReference>
<organism evidence="16 17">
    <name type="scientific">Pomacea canaliculata</name>
    <name type="common">Golden apple snail</name>
    <dbReference type="NCBI Taxonomy" id="400727"/>
    <lineage>
        <taxon>Eukaryota</taxon>
        <taxon>Metazoa</taxon>
        <taxon>Spiralia</taxon>
        <taxon>Lophotrochozoa</taxon>
        <taxon>Mollusca</taxon>
        <taxon>Gastropoda</taxon>
        <taxon>Caenogastropoda</taxon>
        <taxon>Architaenioglossa</taxon>
        <taxon>Ampullarioidea</taxon>
        <taxon>Ampullariidae</taxon>
        <taxon>Pomacea</taxon>
    </lineage>
</organism>
<dbReference type="InterPro" id="IPR038577">
    <property type="entry name" value="GT10-like_C_sf"/>
</dbReference>
<dbReference type="Gene3D" id="3.40.50.11660">
    <property type="entry name" value="Glycosyl transferase family 10, C-terminal domain"/>
    <property type="match status" value="3"/>
</dbReference>
<evidence type="ECO:0000256" key="4">
    <source>
        <dbReference type="ARBA" id="ARBA00022676"/>
    </source>
</evidence>
<evidence type="ECO:0000256" key="11">
    <source>
        <dbReference type="ARBA" id="ARBA00023180"/>
    </source>
</evidence>
<evidence type="ECO:0000256" key="1">
    <source>
        <dbReference type="ARBA" id="ARBA00004323"/>
    </source>
</evidence>
<proteinExistence type="inferred from homology"/>
<feature type="domain" description="Fucosyltransferase C-terminal" evidence="14">
    <location>
        <begin position="467"/>
        <end position="559"/>
    </location>
</feature>
<evidence type="ECO:0000313" key="16">
    <source>
        <dbReference type="EMBL" id="PVD18751.1"/>
    </source>
</evidence>
<dbReference type="PANTHER" id="PTHR48438">
    <property type="entry name" value="ALPHA-(1,3)-FUCOSYLTRANSFERASE C-RELATED"/>
    <property type="match status" value="1"/>
</dbReference>
<dbReference type="EC" id="2.4.1.-" evidence="12"/>
<keyword evidence="9 12" id="KW-0333">Golgi apparatus</keyword>
<dbReference type="InterPro" id="IPR001503">
    <property type="entry name" value="Glyco_trans_10"/>
</dbReference>
<evidence type="ECO:0000256" key="12">
    <source>
        <dbReference type="RuleBase" id="RU003832"/>
    </source>
</evidence>
<comment type="similarity">
    <text evidence="3 12">Belongs to the glycosyltransferase 10 family.</text>
</comment>
<keyword evidence="4 12" id="KW-0328">Glycosyltransferase</keyword>
<evidence type="ECO:0000313" key="17">
    <source>
        <dbReference type="Proteomes" id="UP000245119"/>
    </source>
</evidence>
<evidence type="ECO:0000256" key="6">
    <source>
        <dbReference type="ARBA" id="ARBA00022692"/>
    </source>
</evidence>
<comment type="caution">
    <text evidence="16">The sequence shown here is derived from an EMBL/GenBank/DDBJ whole genome shotgun (WGS) entry which is preliminary data.</text>
</comment>
<dbReference type="SUPFAM" id="SSF53756">
    <property type="entry name" value="UDP-Glycosyltransferase/glycogen phosphorylase"/>
    <property type="match status" value="2"/>
</dbReference>
<evidence type="ECO:0000256" key="8">
    <source>
        <dbReference type="ARBA" id="ARBA00022989"/>
    </source>
</evidence>
<evidence type="ECO:0000259" key="15">
    <source>
        <dbReference type="Pfam" id="PF17039"/>
    </source>
</evidence>
<comment type="subcellular location">
    <subcellularLocation>
        <location evidence="1">Golgi apparatus membrane</location>
        <topology evidence="1">Single-pass type II membrane protein</topology>
    </subcellularLocation>
    <subcellularLocation>
        <location evidence="12">Golgi apparatus</location>
        <location evidence="12">Golgi stack membrane</location>
        <topology evidence="12">Single-pass type II membrane protein</topology>
    </subcellularLocation>
</comment>
<keyword evidence="6 12" id="KW-0812">Transmembrane</keyword>
<evidence type="ECO:0000256" key="7">
    <source>
        <dbReference type="ARBA" id="ARBA00022968"/>
    </source>
</evidence>
<feature type="transmembrane region" description="Helical" evidence="12">
    <location>
        <begin position="255"/>
        <end position="277"/>
    </location>
</feature>
<feature type="domain" description="Fucosyltransferase C-terminal" evidence="14">
    <location>
        <begin position="70"/>
        <end position="179"/>
    </location>
</feature>
<feature type="region of interest" description="Disordered" evidence="13">
    <location>
        <begin position="1"/>
        <end position="27"/>
    </location>
</feature>
<feature type="compositionally biased region" description="Basic and acidic residues" evidence="13">
    <location>
        <begin position="14"/>
        <end position="27"/>
    </location>
</feature>
<dbReference type="InterPro" id="IPR055270">
    <property type="entry name" value="Glyco_tran_10_C"/>
</dbReference>
<evidence type="ECO:0000256" key="2">
    <source>
        <dbReference type="ARBA" id="ARBA00004922"/>
    </source>
</evidence>
<dbReference type="InterPro" id="IPR031481">
    <property type="entry name" value="Glyco_tran_10_N"/>
</dbReference>
<dbReference type="PANTHER" id="PTHR48438:SF1">
    <property type="entry name" value="ALPHA-(1,3)-FUCOSYLTRANSFERASE C-RELATED"/>
    <property type="match status" value="1"/>
</dbReference>
<evidence type="ECO:0000256" key="13">
    <source>
        <dbReference type="SAM" id="MobiDB-lite"/>
    </source>
</evidence>
<dbReference type="Proteomes" id="UP000245119">
    <property type="component" value="Linkage Group LG14"/>
</dbReference>
<keyword evidence="17" id="KW-1185">Reference proteome</keyword>
<accession>A0A2T7NC57</accession>